<comment type="subcellular location">
    <subcellularLocation>
        <location evidence="5">Cytoplasm</location>
    </subcellularLocation>
</comment>
<comment type="similarity">
    <text evidence="5">Belongs to the YqgF HJR family.</text>
</comment>
<dbReference type="EMBL" id="MHIA01000022">
    <property type="protein sequence ID" value="OGY41848.1"/>
    <property type="molecule type" value="Genomic_DNA"/>
</dbReference>
<dbReference type="CDD" id="cd16964">
    <property type="entry name" value="YqgF"/>
    <property type="match status" value="1"/>
</dbReference>
<evidence type="ECO:0000256" key="1">
    <source>
        <dbReference type="ARBA" id="ARBA00022490"/>
    </source>
</evidence>
<comment type="caution">
    <text evidence="7">The sequence shown here is derived from an EMBL/GenBank/DDBJ whole genome shotgun (WGS) entry which is preliminary data.</text>
</comment>
<dbReference type="InterPro" id="IPR037027">
    <property type="entry name" value="YqgF/RNaseH-like_dom_sf"/>
</dbReference>
<dbReference type="InterPro" id="IPR006641">
    <property type="entry name" value="YqgF/RNaseH-like_dom"/>
</dbReference>
<evidence type="ECO:0000256" key="3">
    <source>
        <dbReference type="ARBA" id="ARBA00022722"/>
    </source>
</evidence>
<keyword evidence="1 5" id="KW-0963">Cytoplasm</keyword>
<comment type="function">
    <text evidence="5">Could be a nuclease involved in processing of the 5'-end of pre-16S rRNA.</text>
</comment>
<keyword evidence="3 5" id="KW-0540">Nuclease</keyword>
<dbReference type="PANTHER" id="PTHR33317">
    <property type="entry name" value="POLYNUCLEOTIDYL TRANSFERASE, RIBONUCLEASE H-LIKE SUPERFAMILY PROTEIN"/>
    <property type="match status" value="1"/>
</dbReference>
<dbReference type="SMART" id="SM00732">
    <property type="entry name" value="YqgFc"/>
    <property type="match status" value="1"/>
</dbReference>
<evidence type="ECO:0000256" key="2">
    <source>
        <dbReference type="ARBA" id="ARBA00022517"/>
    </source>
</evidence>
<evidence type="ECO:0000313" key="7">
    <source>
        <dbReference type="EMBL" id="OGY41848.1"/>
    </source>
</evidence>
<dbReference type="AlphaFoldDB" id="A0A1G1XP62"/>
<protein>
    <recommendedName>
        <fullName evidence="5">Putative pre-16S rRNA nuclease</fullName>
        <ecNumber evidence="5">3.1.-.-</ecNumber>
    </recommendedName>
</protein>
<keyword evidence="4 5" id="KW-0378">Hydrolase</keyword>
<dbReference type="Gene3D" id="3.30.420.140">
    <property type="entry name" value="YqgF/RNase H-like domain"/>
    <property type="match status" value="1"/>
</dbReference>
<dbReference type="GO" id="GO:0004518">
    <property type="term" value="F:nuclease activity"/>
    <property type="evidence" value="ECO:0007669"/>
    <property type="project" value="UniProtKB-KW"/>
</dbReference>
<dbReference type="GO" id="GO:0000967">
    <property type="term" value="P:rRNA 5'-end processing"/>
    <property type="evidence" value="ECO:0007669"/>
    <property type="project" value="UniProtKB-UniRule"/>
</dbReference>
<evidence type="ECO:0000259" key="6">
    <source>
        <dbReference type="SMART" id="SM00732"/>
    </source>
</evidence>
<dbReference type="InterPro" id="IPR012337">
    <property type="entry name" value="RNaseH-like_sf"/>
</dbReference>
<evidence type="ECO:0000256" key="4">
    <source>
        <dbReference type="ARBA" id="ARBA00022801"/>
    </source>
</evidence>
<accession>A0A1G1XP62</accession>
<dbReference type="Proteomes" id="UP000176260">
    <property type="component" value="Unassembled WGS sequence"/>
</dbReference>
<dbReference type="Pfam" id="PF03652">
    <property type="entry name" value="RuvX"/>
    <property type="match status" value="1"/>
</dbReference>
<evidence type="ECO:0000256" key="5">
    <source>
        <dbReference type="HAMAP-Rule" id="MF_00651"/>
    </source>
</evidence>
<reference evidence="7 8" key="1">
    <citation type="journal article" date="2016" name="Nat. Commun.">
        <title>Thousands of microbial genomes shed light on interconnected biogeochemical processes in an aquifer system.</title>
        <authorList>
            <person name="Anantharaman K."/>
            <person name="Brown C.T."/>
            <person name="Hug L.A."/>
            <person name="Sharon I."/>
            <person name="Castelle C.J."/>
            <person name="Probst A.J."/>
            <person name="Thomas B.C."/>
            <person name="Singh A."/>
            <person name="Wilkins M.J."/>
            <person name="Karaoz U."/>
            <person name="Brodie E.L."/>
            <person name="Williams K.H."/>
            <person name="Hubbard S.S."/>
            <person name="Banfield J.F."/>
        </authorList>
    </citation>
    <scope>NUCLEOTIDE SEQUENCE [LARGE SCALE GENOMIC DNA]</scope>
</reference>
<sequence>MNTNLQKLLGIDYGEKKVGLAIADSETRIASPYKILANDKDLLAKIKDVCIKEEIGKIIVGVPLTLKSASSRQTNIVLKFIDKLKKATYIEITEQDERLSSAYAKSLMKEMKIKHMDDDVAAMIILQSYLDEMGQ</sequence>
<evidence type="ECO:0000313" key="8">
    <source>
        <dbReference type="Proteomes" id="UP000176260"/>
    </source>
</evidence>
<dbReference type="NCBIfam" id="TIGR00250">
    <property type="entry name" value="RNAse_H_YqgF"/>
    <property type="match status" value="1"/>
</dbReference>
<dbReference type="GO" id="GO:0005737">
    <property type="term" value="C:cytoplasm"/>
    <property type="evidence" value="ECO:0007669"/>
    <property type="project" value="UniProtKB-SubCell"/>
</dbReference>
<feature type="domain" description="YqgF/RNase H-like" evidence="6">
    <location>
        <begin position="6"/>
        <end position="104"/>
    </location>
</feature>
<dbReference type="HAMAP" id="MF_00651">
    <property type="entry name" value="Nuclease_YqgF"/>
    <property type="match status" value="1"/>
</dbReference>
<dbReference type="InterPro" id="IPR005227">
    <property type="entry name" value="YqgF"/>
</dbReference>
<gene>
    <name evidence="7" type="ORF">A2Y67_03270</name>
</gene>
<dbReference type="SUPFAM" id="SSF53098">
    <property type="entry name" value="Ribonuclease H-like"/>
    <property type="match status" value="1"/>
</dbReference>
<keyword evidence="2 5" id="KW-0690">Ribosome biogenesis</keyword>
<proteinExistence type="inferred from homology"/>
<organism evidence="7 8">
    <name type="scientific">Candidatus Buchananbacteria bacterium RBG_13_39_9</name>
    <dbReference type="NCBI Taxonomy" id="1797531"/>
    <lineage>
        <taxon>Bacteria</taxon>
        <taxon>Candidatus Buchananiibacteriota</taxon>
    </lineage>
</organism>
<dbReference type="PANTHER" id="PTHR33317:SF4">
    <property type="entry name" value="POLYNUCLEOTIDYL TRANSFERASE, RIBONUCLEASE H-LIKE SUPERFAMILY PROTEIN"/>
    <property type="match status" value="1"/>
</dbReference>
<dbReference type="EC" id="3.1.-.-" evidence="5"/>
<name>A0A1G1XP62_9BACT</name>
<dbReference type="GO" id="GO:0016788">
    <property type="term" value="F:hydrolase activity, acting on ester bonds"/>
    <property type="evidence" value="ECO:0007669"/>
    <property type="project" value="UniProtKB-UniRule"/>
</dbReference>